<keyword evidence="3" id="KW-1185">Reference proteome</keyword>
<evidence type="ECO:0000313" key="2">
    <source>
        <dbReference type="EMBL" id="GAA2423063.1"/>
    </source>
</evidence>
<protein>
    <submittedName>
        <fullName evidence="2">Uncharacterized protein</fullName>
    </submittedName>
</protein>
<evidence type="ECO:0000256" key="1">
    <source>
        <dbReference type="SAM" id="MobiDB-lite"/>
    </source>
</evidence>
<feature type="compositionally biased region" description="Basic and acidic residues" evidence="1">
    <location>
        <begin position="59"/>
        <end position="68"/>
    </location>
</feature>
<reference evidence="2 3" key="1">
    <citation type="journal article" date="2019" name="Int. J. Syst. Evol. Microbiol.">
        <title>The Global Catalogue of Microorganisms (GCM) 10K type strain sequencing project: providing services to taxonomists for standard genome sequencing and annotation.</title>
        <authorList>
            <consortium name="The Broad Institute Genomics Platform"/>
            <consortium name="The Broad Institute Genome Sequencing Center for Infectious Disease"/>
            <person name="Wu L."/>
            <person name="Ma J."/>
        </authorList>
    </citation>
    <scope>NUCLEOTIDE SEQUENCE [LARGE SCALE GENOMIC DNA]</scope>
    <source>
        <strain evidence="2 3">JCM 6922</strain>
    </source>
</reference>
<proteinExistence type="predicted"/>
<comment type="caution">
    <text evidence="2">The sequence shown here is derived from an EMBL/GenBank/DDBJ whole genome shotgun (WGS) entry which is preliminary data.</text>
</comment>
<sequence>MAALPRPPPLLQARCGRSSPGPFADGGASVIDTIKYRYVSVPIRWSIDTAEYRYTGVSRDPDGPEARPVRAAPECGPPASVEGPPETSEEQTR</sequence>
<organism evidence="2 3">
    <name type="scientific">Streptomyces glaucus</name>
    <dbReference type="NCBI Taxonomy" id="284029"/>
    <lineage>
        <taxon>Bacteria</taxon>
        <taxon>Bacillati</taxon>
        <taxon>Actinomycetota</taxon>
        <taxon>Actinomycetes</taxon>
        <taxon>Kitasatosporales</taxon>
        <taxon>Streptomycetaceae</taxon>
        <taxon>Streptomyces</taxon>
    </lineage>
</organism>
<dbReference type="EMBL" id="BAAATK010000003">
    <property type="protein sequence ID" value="GAA2423063.1"/>
    <property type="molecule type" value="Genomic_DNA"/>
</dbReference>
<feature type="compositionally biased region" description="Pro residues" evidence="1">
    <location>
        <begin position="1"/>
        <end position="10"/>
    </location>
</feature>
<gene>
    <name evidence="2" type="ORF">GCM10010421_06560</name>
</gene>
<name>A0ABN3J821_9ACTN</name>
<accession>A0ABN3J821</accession>
<feature type="region of interest" description="Disordered" evidence="1">
    <location>
        <begin position="54"/>
        <end position="93"/>
    </location>
</feature>
<feature type="region of interest" description="Disordered" evidence="1">
    <location>
        <begin position="1"/>
        <end position="27"/>
    </location>
</feature>
<dbReference type="Proteomes" id="UP001500460">
    <property type="component" value="Unassembled WGS sequence"/>
</dbReference>
<evidence type="ECO:0000313" key="3">
    <source>
        <dbReference type="Proteomes" id="UP001500460"/>
    </source>
</evidence>